<feature type="compositionally biased region" description="Basic and acidic residues" evidence="4">
    <location>
        <begin position="174"/>
        <end position="187"/>
    </location>
</feature>
<proteinExistence type="predicted"/>
<evidence type="ECO:0000256" key="1">
    <source>
        <dbReference type="ARBA" id="ARBA00022737"/>
    </source>
</evidence>
<dbReference type="AlphaFoldDB" id="W1PZC4"/>
<dbReference type="Proteomes" id="UP000017836">
    <property type="component" value="Unassembled WGS sequence"/>
</dbReference>
<sequence length="734" mass="81024">MDSVAEAQSKSALAPMEPQALAPSGNPRQRALQQQALHQEALHKLNLQPLVVSMASDPSIMGPRSSNPVKAEPLDEREIAEDMKWEKSENESREKVPVKREAVLADLNVDPPESDGEDFMSVDAIDQSAAPVDCVRSPNDENGRTDNTLKMKDSDMTDGESKRFSKLGKGRARLKAESPLESGHETDADQQCLGVSTSREEKIGSLKAGLVHVARKMPKNAHAHFILGLMYQRLGQPQKAIIAFEKSSEILQQSEEEVSRPELLSLVQIHHAQVHMQCLLQGAVGDGLNKELEPEELDDILFKLKESVQSDVRQAAVWNTLGLILLRSGRLESAISVLSSLLFVAPDFLDSLANLGIAYLQSGDKENAAKCFQSLLLRDQNHATALVNYGALLLCQYGSLIAGPGARGSERACQPQMEAANAARVCLASAVKSDPKAGHSWVNLAHAYYMAGDHRNANKCLEQATKLEPNSMSTRYAVALHRIKDAERSQDPTQQLSWAANEMASILRDGDPSIIEPRIAWAGLAMVHRAQHEIAATFENGETDLKEMEERAFYTLEQAIEEDPNDALSWHQLGLYKLCTLQFKTAQNYFKAAVARRRDCSYAWSNLGISLQLSEDLSVAEEVYKQGLSLANPQQAHAIFSNLGNLYRQQRRFQEAHEMFEKSFELCPGYAPSYNNLGLVFVAEGKWEDAIDCFKKALAADPLLDAAKSNMMKAEAMSRVSMVNGSSEMRDKVE</sequence>
<dbReference type="InterPro" id="IPR011990">
    <property type="entry name" value="TPR-like_helical_dom_sf"/>
</dbReference>
<dbReference type="InterPro" id="IPR019734">
    <property type="entry name" value="TPR_rpt"/>
</dbReference>
<dbReference type="InterPro" id="IPR013105">
    <property type="entry name" value="TPR_2"/>
</dbReference>
<dbReference type="PROSITE" id="PS50005">
    <property type="entry name" value="TPR"/>
    <property type="match status" value="6"/>
</dbReference>
<evidence type="ECO:0000313" key="5">
    <source>
        <dbReference type="EMBL" id="ERN13713.1"/>
    </source>
</evidence>
<dbReference type="eggNOG" id="KOG1124">
    <property type="taxonomic scope" value="Eukaryota"/>
</dbReference>
<dbReference type="OMA" id="MSTRYAI"/>
<feature type="region of interest" description="Disordered" evidence="4">
    <location>
        <begin position="133"/>
        <end position="195"/>
    </location>
</feature>
<evidence type="ECO:0000256" key="3">
    <source>
        <dbReference type="PROSITE-ProRule" id="PRU00339"/>
    </source>
</evidence>
<evidence type="ECO:0000313" key="6">
    <source>
        <dbReference type="Proteomes" id="UP000017836"/>
    </source>
</evidence>
<feature type="compositionally biased region" description="Basic and acidic residues" evidence="4">
    <location>
        <begin position="138"/>
        <end position="163"/>
    </location>
</feature>
<evidence type="ECO:0000256" key="2">
    <source>
        <dbReference type="ARBA" id="ARBA00022803"/>
    </source>
</evidence>
<dbReference type="Pfam" id="PF13181">
    <property type="entry name" value="TPR_8"/>
    <property type="match status" value="2"/>
</dbReference>
<feature type="repeat" description="TPR" evidence="3">
    <location>
        <begin position="221"/>
        <end position="254"/>
    </location>
</feature>
<keyword evidence="1" id="KW-0677">Repeat</keyword>
<dbReference type="HOGENOM" id="CLU_455900_0_0_1"/>
<feature type="region of interest" description="Disordered" evidence="4">
    <location>
        <begin position="1"/>
        <end position="36"/>
    </location>
</feature>
<dbReference type="Pfam" id="PF07719">
    <property type="entry name" value="TPR_2"/>
    <property type="match status" value="1"/>
</dbReference>
<protein>
    <recommendedName>
        <fullName evidence="7">UDP-N-acetylglucosamine--peptide N-acetylglucosaminyltransferase SPINDLY</fullName>
    </recommendedName>
</protein>
<keyword evidence="2 3" id="KW-0802">TPR repeat</keyword>
<feature type="repeat" description="TPR" evidence="3">
    <location>
        <begin position="315"/>
        <end position="348"/>
    </location>
</feature>
<evidence type="ECO:0008006" key="7">
    <source>
        <dbReference type="Google" id="ProtNLM"/>
    </source>
</evidence>
<dbReference type="SUPFAM" id="SSF48452">
    <property type="entry name" value="TPR-like"/>
    <property type="match status" value="2"/>
</dbReference>
<dbReference type="PANTHER" id="PTHR45523">
    <property type="entry name" value="TETRATRICOPEPTIDE REPEAT (TPR)-CONTAINING PROTEIN-RELATED"/>
    <property type="match status" value="1"/>
</dbReference>
<dbReference type="PANTHER" id="PTHR45523:SF1">
    <property type="entry name" value="TETRATRICOPEPTIDE REPEAT (TPR)-CONTAINING PROTEIN"/>
    <property type="match status" value="1"/>
</dbReference>
<dbReference type="Pfam" id="PF13424">
    <property type="entry name" value="TPR_12"/>
    <property type="match status" value="1"/>
</dbReference>
<name>W1PZC4_AMBTC</name>
<organism evidence="5 6">
    <name type="scientific">Amborella trichopoda</name>
    <dbReference type="NCBI Taxonomy" id="13333"/>
    <lineage>
        <taxon>Eukaryota</taxon>
        <taxon>Viridiplantae</taxon>
        <taxon>Streptophyta</taxon>
        <taxon>Embryophyta</taxon>
        <taxon>Tracheophyta</taxon>
        <taxon>Spermatophyta</taxon>
        <taxon>Magnoliopsida</taxon>
        <taxon>Amborellales</taxon>
        <taxon>Amborellaceae</taxon>
        <taxon>Amborella</taxon>
    </lineage>
</organism>
<feature type="repeat" description="TPR" evidence="3">
    <location>
        <begin position="349"/>
        <end position="382"/>
    </location>
</feature>
<dbReference type="STRING" id="13333.W1PZC4"/>
<dbReference type="PROSITE" id="PS50293">
    <property type="entry name" value="TPR_REGION"/>
    <property type="match status" value="1"/>
</dbReference>
<accession>W1PZC4</accession>
<gene>
    <name evidence="5" type="ORF">AMTR_s00049p00157500</name>
</gene>
<feature type="compositionally biased region" description="Basic residues" evidence="4">
    <location>
        <begin position="164"/>
        <end position="173"/>
    </location>
</feature>
<reference evidence="6" key="1">
    <citation type="journal article" date="2013" name="Science">
        <title>The Amborella genome and the evolution of flowering plants.</title>
        <authorList>
            <consortium name="Amborella Genome Project"/>
        </authorList>
    </citation>
    <scope>NUCLEOTIDE SEQUENCE [LARGE SCALE GENOMIC DNA]</scope>
</reference>
<dbReference type="Gene3D" id="1.25.40.10">
    <property type="entry name" value="Tetratricopeptide repeat domain"/>
    <property type="match status" value="4"/>
</dbReference>
<feature type="repeat" description="TPR" evidence="3">
    <location>
        <begin position="671"/>
        <end position="704"/>
    </location>
</feature>
<feature type="compositionally biased region" description="Basic and acidic residues" evidence="4">
    <location>
        <begin position="72"/>
        <end position="97"/>
    </location>
</feature>
<dbReference type="EMBL" id="KI392567">
    <property type="protein sequence ID" value="ERN13713.1"/>
    <property type="molecule type" value="Genomic_DNA"/>
</dbReference>
<dbReference type="Gramene" id="ERN13713">
    <property type="protein sequence ID" value="ERN13713"/>
    <property type="gene ID" value="AMTR_s00049p00157500"/>
</dbReference>
<evidence type="ECO:0000256" key="4">
    <source>
        <dbReference type="SAM" id="MobiDB-lite"/>
    </source>
</evidence>
<feature type="region of interest" description="Disordered" evidence="4">
    <location>
        <begin position="56"/>
        <end position="97"/>
    </location>
</feature>
<dbReference type="SMART" id="SM00028">
    <property type="entry name" value="TPR"/>
    <property type="match status" value="8"/>
</dbReference>
<keyword evidence="6" id="KW-1185">Reference proteome</keyword>
<feature type="compositionally biased region" description="Polar residues" evidence="4">
    <location>
        <begin position="1"/>
        <end position="11"/>
    </location>
</feature>
<feature type="repeat" description="TPR" evidence="3">
    <location>
        <begin position="637"/>
        <end position="670"/>
    </location>
</feature>
<feature type="repeat" description="TPR" evidence="3">
    <location>
        <begin position="438"/>
        <end position="471"/>
    </location>
</feature>